<dbReference type="CDD" id="cd07067">
    <property type="entry name" value="HP_PGM_like"/>
    <property type="match status" value="1"/>
</dbReference>
<dbReference type="Pfam" id="PF00300">
    <property type="entry name" value="His_Phos_1"/>
    <property type="match status" value="1"/>
</dbReference>
<dbReference type="InterPro" id="IPR029033">
    <property type="entry name" value="His_PPase_superfam"/>
</dbReference>
<feature type="binding site" evidence="1">
    <location>
        <position position="57"/>
    </location>
    <ligand>
        <name>substrate</name>
    </ligand>
</feature>
<dbReference type="Proteomes" id="UP000315971">
    <property type="component" value="Unassembled WGS sequence"/>
</dbReference>
<dbReference type="PANTHER" id="PTHR47623">
    <property type="entry name" value="OS09G0287300 PROTEIN"/>
    <property type="match status" value="1"/>
</dbReference>
<protein>
    <submittedName>
        <fullName evidence="2">Phosphohistidine phosphatase</fullName>
    </submittedName>
</protein>
<reference evidence="2 3" key="1">
    <citation type="submission" date="2017-05" db="EMBL/GenBank/DDBJ databases">
        <authorList>
            <person name="Varghese N."/>
            <person name="Submissions S."/>
        </authorList>
    </citation>
    <scope>NUCLEOTIDE SEQUENCE [LARGE SCALE GENOMIC DNA]</scope>
    <source>
        <strain evidence="2 3">DSM 21342</strain>
    </source>
</reference>
<dbReference type="InterPro" id="IPR013078">
    <property type="entry name" value="His_Pase_superF_clade-1"/>
</dbReference>
<proteinExistence type="predicted"/>
<dbReference type="Gene3D" id="3.40.50.1240">
    <property type="entry name" value="Phosphoglycerate mutase-like"/>
    <property type="match status" value="1"/>
</dbReference>
<evidence type="ECO:0000256" key="1">
    <source>
        <dbReference type="PIRSR" id="PIRSR613078-2"/>
    </source>
</evidence>
<name>A0A521DAS7_9SPHI</name>
<dbReference type="EMBL" id="FXSZ01000006">
    <property type="protein sequence ID" value="SMO68181.1"/>
    <property type="molecule type" value="Genomic_DNA"/>
</dbReference>
<dbReference type="OrthoDB" id="9810154at2"/>
<organism evidence="2 3">
    <name type="scientific">Solitalea koreensis</name>
    <dbReference type="NCBI Taxonomy" id="543615"/>
    <lineage>
        <taxon>Bacteria</taxon>
        <taxon>Pseudomonadati</taxon>
        <taxon>Bacteroidota</taxon>
        <taxon>Sphingobacteriia</taxon>
        <taxon>Sphingobacteriales</taxon>
        <taxon>Sphingobacteriaceae</taxon>
        <taxon>Solitalea</taxon>
    </lineage>
</organism>
<evidence type="ECO:0000313" key="2">
    <source>
        <dbReference type="EMBL" id="SMO68181.1"/>
    </source>
</evidence>
<accession>A0A521DAS7</accession>
<dbReference type="RefSeq" id="WP_142604027.1">
    <property type="nucleotide sequence ID" value="NZ_FXSZ01000006.1"/>
</dbReference>
<evidence type="ECO:0000313" key="3">
    <source>
        <dbReference type="Proteomes" id="UP000315971"/>
    </source>
</evidence>
<dbReference type="PANTHER" id="PTHR47623:SF1">
    <property type="entry name" value="OS09G0287300 PROTEIN"/>
    <property type="match status" value="1"/>
</dbReference>
<dbReference type="SUPFAM" id="SSF53254">
    <property type="entry name" value="Phosphoglycerate mutase-like"/>
    <property type="match status" value="1"/>
</dbReference>
<keyword evidence="3" id="KW-1185">Reference proteome</keyword>
<gene>
    <name evidence="2" type="ORF">SAMN06265350_10684</name>
</gene>
<dbReference type="AlphaFoldDB" id="A0A521DAS7"/>
<sequence>MKTLYLIRHAKSDQTITGSDFDRPLNDRGFKDAPKMAERLLNKKVHPDLIISSPAKRALTTAKTFAETLNYGFKNIYEEKLIYEASTATLLKVINHINDKHEVVLLFGHNPGITFIINYLTNNKLDNLPTCGVFKIEFELDSWKLVSEGAGKAAYLDYPKK</sequence>